<protein>
    <submittedName>
        <fullName evidence="2">Uncharacterized protein</fullName>
    </submittedName>
</protein>
<reference evidence="2" key="2">
    <citation type="journal article" date="2015" name="Data Brief">
        <title>Shoot transcriptome of the giant reed, Arundo donax.</title>
        <authorList>
            <person name="Barrero R.A."/>
            <person name="Guerrero F.D."/>
            <person name="Moolhuijzen P."/>
            <person name="Goolsby J.A."/>
            <person name="Tidwell J."/>
            <person name="Bellgard S.E."/>
            <person name="Bellgard M.I."/>
        </authorList>
    </citation>
    <scope>NUCLEOTIDE SEQUENCE</scope>
    <source>
        <tissue evidence="2">Shoot tissue taken approximately 20 cm above the soil surface</tissue>
    </source>
</reference>
<feature type="compositionally biased region" description="Basic and acidic residues" evidence="1">
    <location>
        <begin position="1"/>
        <end position="11"/>
    </location>
</feature>
<dbReference type="EMBL" id="GBRH01165773">
    <property type="protein sequence ID" value="JAE32123.1"/>
    <property type="molecule type" value="Transcribed_RNA"/>
</dbReference>
<proteinExistence type="predicted"/>
<evidence type="ECO:0000313" key="2">
    <source>
        <dbReference type="EMBL" id="JAE32123.1"/>
    </source>
</evidence>
<feature type="compositionally biased region" description="Basic and acidic residues" evidence="1">
    <location>
        <begin position="32"/>
        <end position="42"/>
    </location>
</feature>
<evidence type="ECO:0000256" key="1">
    <source>
        <dbReference type="SAM" id="MobiDB-lite"/>
    </source>
</evidence>
<reference evidence="2" key="1">
    <citation type="submission" date="2014-09" db="EMBL/GenBank/DDBJ databases">
        <authorList>
            <person name="Magalhaes I.L.F."/>
            <person name="Oliveira U."/>
            <person name="Santos F.R."/>
            <person name="Vidigal T.H.D.A."/>
            <person name="Brescovit A.D."/>
            <person name="Santos A.J."/>
        </authorList>
    </citation>
    <scope>NUCLEOTIDE SEQUENCE</scope>
    <source>
        <tissue evidence="2">Shoot tissue taken approximately 20 cm above the soil surface</tissue>
    </source>
</reference>
<dbReference type="AlphaFoldDB" id="A0A0A9HGX1"/>
<feature type="region of interest" description="Disordered" evidence="1">
    <location>
        <begin position="1"/>
        <end position="51"/>
    </location>
</feature>
<name>A0A0A9HGX1_ARUDO</name>
<accession>A0A0A9HGX1</accession>
<sequence>MNSRAKLDQSEIPRPTSRYPAPSVPALPTSEGGRKPMADCRRRPAPHSPAW</sequence>
<organism evidence="2">
    <name type="scientific">Arundo donax</name>
    <name type="common">Giant reed</name>
    <name type="synonym">Donax arundinaceus</name>
    <dbReference type="NCBI Taxonomy" id="35708"/>
    <lineage>
        <taxon>Eukaryota</taxon>
        <taxon>Viridiplantae</taxon>
        <taxon>Streptophyta</taxon>
        <taxon>Embryophyta</taxon>
        <taxon>Tracheophyta</taxon>
        <taxon>Spermatophyta</taxon>
        <taxon>Magnoliopsida</taxon>
        <taxon>Liliopsida</taxon>
        <taxon>Poales</taxon>
        <taxon>Poaceae</taxon>
        <taxon>PACMAD clade</taxon>
        <taxon>Arundinoideae</taxon>
        <taxon>Arundineae</taxon>
        <taxon>Arundo</taxon>
    </lineage>
</organism>